<dbReference type="InterPro" id="IPR039384">
    <property type="entry name" value="HINT"/>
</dbReference>
<dbReference type="PROSITE" id="PS00892">
    <property type="entry name" value="HIT_1"/>
    <property type="match status" value="1"/>
</dbReference>
<feature type="domain" description="HIT" evidence="4">
    <location>
        <begin position="6"/>
        <end position="114"/>
    </location>
</feature>
<evidence type="ECO:0000313" key="6">
    <source>
        <dbReference type="Proteomes" id="UP000005444"/>
    </source>
</evidence>
<proteinExistence type="predicted"/>
<name>G8PDS9_PEDCP</name>
<dbReference type="KEGG" id="pce:PECL_1152"/>
<dbReference type="HOGENOM" id="CLU_056776_3_2_9"/>
<reference evidence="5 6" key="1">
    <citation type="journal article" date="2012" name="J. Bacteriol.">
        <title>Complete Genome Sequence of the Beer Spoilage Organism Pediococcus claussenii ATCC BAA-344T.</title>
        <authorList>
            <person name="Pittet V."/>
            <person name="Abegunde T."/>
            <person name="Marfleet T."/>
            <person name="Haakensen M."/>
            <person name="Morrow K."/>
            <person name="Jayaprakash T."/>
            <person name="Schroeder K."/>
            <person name="Trost B."/>
            <person name="Byrns S."/>
            <person name="Bergsveinson J."/>
            <person name="Kusalik A."/>
            <person name="Ziola B."/>
        </authorList>
    </citation>
    <scope>NUCLEOTIDE SEQUENCE [LARGE SCALE GENOMIC DNA]</scope>
    <source>
        <strain evidence="5 6">ATCC BAA-344</strain>
    </source>
</reference>
<evidence type="ECO:0000256" key="3">
    <source>
        <dbReference type="PROSITE-ProRule" id="PRU00464"/>
    </source>
</evidence>
<dbReference type="PRINTS" id="PR00332">
    <property type="entry name" value="HISTRIAD"/>
</dbReference>
<dbReference type="CDD" id="cd01277">
    <property type="entry name" value="HINT_subgroup"/>
    <property type="match status" value="1"/>
</dbReference>
<sequence>MDENCIFCKIVAGIIPSYTVYEDDTVKAFLDLSQTTPGHTLVIPKKHIANIYEYNPDLAANIFSHIPMIATAIKNSDPKIKGLNIINNNGELAGQTIFHSHFHIIPRYSNSDTFSVNFTDNSHSYSEDELTTIQAQIKNTLEKSK</sequence>
<dbReference type="EMBL" id="CP003137">
    <property type="protein sequence ID" value="AEV95414.1"/>
    <property type="molecule type" value="Genomic_DNA"/>
</dbReference>
<dbReference type="SUPFAM" id="SSF54197">
    <property type="entry name" value="HIT-like"/>
    <property type="match status" value="1"/>
</dbReference>
<dbReference type="PANTHER" id="PTHR46648:SF1">
    <property type="entry name" value="ADENOSINE 5'-MONOPHOSPHORAMIDASE HNT1"/>
    <property type="match status" value="1"/>
</dbReference>
<dbReference type="Proteomes" id="UP000005444">
    <property type="component" value="Chromosome"/>
</dbReference>
<dbReference type="InterPro" id="IPR019808">
    <property type="entry name" value="Histidine_triad_CS"/>
</dbReference>
<gene>
    <name evidence="5" type="ordered locus">PECL_1152</name>
</gene>
<dbReference type="RefSeq" id="WP_014215610.1">
    <property type="nucleotide sequence ID" value="NC_016605.1"/>
</dbReference>
<dbReference type="FunFam" id="3.30.428.10:FF:000014">
    <property type="entry name" value="Putative histidine triad (HIT) protein"/>
    <property type="match status" value="1"/>
</dbReference>
<dbReference type="InterPro" id="IPR001310">
    <property type="entry name" value="Histidine_triad_HIT"/>
</dbReference>
<dbReference type="Gene3D" id="3.30.428.10">
    <property type="entry name" value="HIT-like"/>
    <property type="match status" value="1"/>
</dbReference>
<dbReference type="eggNOG" id="COG0537">
    <property type="taxonomic scope" value="Bacteria"/>
</dbReference>
<keyword evidence="6" id="KW-1185">Reference proteome</keyword>
<accession>G8PDS9</accession>
<evidence type="ECO:0000256" key="1">
    <source>
        <dbReference type="PIRSR" id="PIRSR601310-1"/>
    </source>
</evidence>
<dbReference type="GO" id="GO:0009117">
    <property type="term" value="P:nucleotide metabolic process"/>
    <property type="evidence" value="ECO:0007669"/>
    <property type="project" value="TreeGrafter"/>
</dbReference>
<dbReference type="PROSITE" id="PS51084">
    <property type="entry name" value="HIT_2"/>
    <property type="match status" value="1"/>
</dbReference>
<evidence type="ECO:0000313" key="5">
    <source>
        <dbReference type="EMBL" id="AEV95414.1"/>
    </source>
</evidence>
<evidence type="ECO:0000256" key="2">
    <source>
        <dbReference type="PIRSR" id="PIRSR601310-3"/>
    </source>
</evidence>
<feature type="active site" description="Tele-AMP-histidine intermediate" evidence="1">
    <location>
        <position position="101"/>
    </location>
</feature>
<dbReference type="PATRIC" id="fig|701521.8.peg.1094"/>
<dbReference type="Pfam" id="PF01230">
    <property type="entry name" value="HIT"/>
    <property type="match status" value="1"/>
</dbReference>
<dbReference type="PANTHER" id="PTHR46648">
    <property type="entry name" value="HIT FAMILY PROTEIN 1"/>
    <property type="match status" value="1"/>
</dbReference>
<organism evidence="5 6">
    <name type="scientific">Pediococcus claussenii (strain ATCC BAA-344 / DSM 14800 / JCM 18046 / KCTC 3811 / LMG 21948 / P06)</name>
    <dbReference type="NCBI Taxonomy" id="701521"/>
    <lineage>
        <taxon>Bacteria</taxon>
        <taxon>Bacillati</taxon>
        <taxon>Bacillota</taxon>
        <taxon>Bacilli</taxon>
        <taxon>Lactobacillales</taxon>
        <taxon>Lactobacillaceae</taxon>
        <taxon>Pediococcus</taxon>
    </lineage>
</organism>
<evidence type="ECO:0000259" key="4">
    <source>
        <dbReference type="PROSITE" id="PS51084"/>
    </source>
</evidence>
<dbReference type="InterPro" id="IPR011146">
    <property type="entry name" value="HIT-like"/>
</dbReference>
<dbReference type="AlphaFoldDB" id="G8PDS9"/>
<dbReference type="InterPro" id="IPR036265">
    <property type="entry name" value="HIT-like_sf"/>
</dbReference>
<dbReference type="STRING" id="701521.PECL_1152"/>
<feature type="short sequence motif" description="Histidine triad motif" evidence="2 3">
    <location>
        <begin position="99"/>
        <end position="103"/>
    </location>
</feature>
<protein>
    <submittedName>
        <fullName evidence="5">Histidine triad (HIT) domain protein</fullName>
    </submittedName>
</protein>
<dbReference type="GO" id="GO:0003824">
    <property type="term" value="F:catalytic activity"/>
    <property type="evidence" value="ECO:0007669"/>
    <property type="project" value="InterPro"/>
</dbReference>